<feature type="binding site" evidence="4">
    <location>
        <position position="133"/>
    </location>
    <ligand>
        <name>D-ribulose 5-phosphate</name>
        <dbReference type="ChEBI" id="CHEBI:58121"/>
    </ligand>
</feature>
<protein>
    <submittedName>
        <fullName evidence="5">Ribose 5-phosphate isomerase B</fullName>
        <ecNumber evidence="5">5.3.1.6</ecNumber>
    </submittedName>
</protein>
<evidence type="ECO:0000256" key="1">
    <source>
        <dbReference type="ARBA" id="ARBA00008754"/>
    </source>
</evidence>
<feature type="active site" description="Proton acceptor" evidence="3">
    <location>
        <position position="66"/>
    </location>
</feature>
<reference evidence="5 6" key="1">
    <citation type="submission" date="2020-08" db="EMBL/GenBank/DDBJ databases">
        <authorList>
            <person name="Ren C."/>
            <person name="Gu Y."/>
            <person name="Xu Y."/>
        </authorList>
    </citation>
    <scope>NUCLEOTIDE SEQUENCE [LARGE SCALE GENOMIC DNA]</scope>
    <source>
        <strain evidence="5 6">LBM18003</strain>
    </source>
</reference>
<organism evidence="5 6">
    <name type="scientific">Caproicibacterium amylolyticum</name>
    <dbReference type="NCBI Taxonomy" id="2766537"/>
    <lineage>
        <taxon>Bacteria</taxon>
        <taxon>Bacillati</taxon>
        <taxon>Bacillota</taxon>
        <taxon>Clostridia</taxon>
        <taxon>Eubacteriales</taxon>
        <taxon>Oscillospiraceae</taxon>
        <taxon>Caproicibacterium</taxon>
    </lineage>
</organism>
<comment type="similarity">
    <text evidence="1">Belongs to the LacAB/RpiB family.</text>
</comment>
<dbReference type="NCBIfam" id="NF004051">
    <property type="entry name" value="PRK05571.1"/>
    <property type="match status" value="1"/>
</dbReference>
<name>A0A7G9WEJ3_9FIRM</name>
<gene>
    <name evidence="5" type="primary">rpiB</name>
    <name evidence="5" type="ORF">H6X83_09065</name>
</gene>
<dbReference type="NCBIfam" id="TIGR01120">
    <property type="entry name" value="rpiB"/>
    <property type="match status" value="1"/>
</dbReference>
<feature type="binding site" evidence="4">
    <location>
        <position position="100"/>
    </location>
    <ligand>
        <name>D-ribulose 5-phosphate</name>
        <dbReference type="ChEBI" id="CHEBI:58121"/>
    </ligand>
</feature>
<keyword evidence="2 5" id="KW-0413">Isomerase</keyword>
<keyword evidence="6" id="KW-1185">Reference proteome</keyword>
<evidence type="ECO:0000256" key="2">
    <source>
        <dbReference type="ARBA" id="ARBA00023235"/>
    </source>
</evidence>
<dbReference type="EMBL" id="CP060696">
    <property type="protein sequence ID" value="QNO17105.1"/>
    <property type="molecule type" value="Genomic_DNA"/>
</dbReference>
<accession>A0A7G9WEJ3</accession>
<evidence type="ECO:0000256" key="4">
    <source>
        <dbReference type="PIRSR" id="PIRSR005384-2"/>
    </source>
</evidence>
<evidence type="ECO:0000313" key="5">
    <source>
        <dbReference type="EMBL" id="QNO17105.1"/>
    </source>
</evidence>
<dbReference type="Gene3D" id="3.40.1400.10">
    <property type="entry name" value="Sugar-phosphate isomerase, RpiB/LacA/LacB"/>
    <property type="match status" value="1"/>
</dbReference>
<dbReference type="KEGG" id="caml:H6X83_09065"/>
<dbReference type="EC" id="5.3.1.6" evidence="5"/>
<dbReference type="GO" id="GO:0019316">
    <property type="term" value="P:D-allose catabolic process"/>
    <property type="evidence" value="ECO:0007669"/>
    <property type="project" value="TreeGrafter"/>
</dbReference>
<dbReference type="AlphaFoldDB" id="A0A7G9WEJ3"/>
<dbReference type="PANTHER" id="PTHR30345:SF0">
    <property type="entry name" value="DNA DAMAGE-REPAIR_TOLERATION PROTEIN DRT102"/>
    <property type="match status" value="1"/>
</dbReference>
<dbReference type="GO" id="GO:0004751">
    <property type="term" value="F:ribose-5-phosphate isomerase activity"/>
    <property type="evidence" value="ECO:0007669"/>
    <property type="project" value="UniProtKB-EC"/>
</dbReference>
<dbReference type="NCBIfam" id="TIGR00689">
    <property type="entry name" value="rpiB_lacA_lacB"/>
    <property type="match status" value="1"/>
</dbReference>
<dbReference type="Pfam" id="PF02502">
    <property type="entry name" value="LacAB_rpiB"/>
    <property type="match status" value="1"/>
</dbReference>
<dbReference type="PANTHER" id="PTHR30345">
    <property type="entry name" value="RIBOSE-5-PHOSPHATE ISOMERASE B"/>
    <property type="match status" value="1"/>
</dbReference>
<feature type="binding site" evidence="4">
    <location>
        <position position="137"/>
    </location>
    <ligand>
        <name>D-ribulose 5-phosphate</name>
        <dbReference type="ChEBI" id="CHEBI:58121"/>
    </ligand>
</feature>
<feature type="active site" description="Proton donor" evidence="3">
    <location>
        <position position="99"/>
    </location>
</feature>
<dbReference type="GO" id="GO:0009052">
    <property type="term" value="P:pentose-phosphate shunt, non-oxidative branch"/>
    <property type="evidence" value="ECO:0007669"/>
    <property type="project" value="TreeGrafter"/>
</dbReference>
<dbReference type="PIRSF" id="PIRSF005384">
    <property type="entry name" value="RpiB_LacA_B"/>
    <property type="match status" value="1"/>
</dbReference>
<evidence type="ECO:0000313" key="6">
    <source>
        <dbReference type="Proteomes" id="UP000516046"/>
    </source>
</evidence>
<dbReference type="Proteomes" id="UP000516046">
    <property type="component" value="Chromosome"/>
</dbReference>
<evidence type="ECO:0000256" key="3">
    <source>
        <dbReference type="PIRSR" id="PIRSR005384-1"/>
    </source>
</evidence>
<feature type="binding site" evidence="4">
    <location>
        <begin position="67"/>
        <end position="71"/>
    </location>
    <ligand>
        <name>D-ribulose 5-phosphate</name>
        <dbReference type="ChEBI" id="CHEBI:58121"/>
    </ligand>
</feature>
<dbReference type="InterPro" id="IPR003500">
    <property type="entry name" value="RpiB_LacA_LacB"/>
</dbReference>
<proteinExistence type="inferred from homology"/>
<feature type="binding site" evidence="4">
    <location>
        <position position="110"/>
    </location>
    <ligand>
        <name>D-ribulose 5-phosphate</name>
        <dbReference type="ChEBI" id="CHEBI:58121"/>
    </ligand>
</feature>
<sequence>MNMLAIGCDHGGFQLKKVIESYLESRGIEYQDFGTDSEESVDYPPIAAKVAHSVAEGQCERAILCCGTGIGMSIAANKVNGVRAAVCTETYSTEMTRRHNNCNCLCLGGRVLNAEQAVELVGIYLDTPYEGGRHQRRLDEITAIENGDL</sequence>
<dbReference type="SUPFAM" id="SSF89623">
    <property type="entry name" value="Ribose/Galactose isomerase RpiB/AlsB"/>
    <property type="match status" value="1"/>
</dbReference>
<dbReference type="InterPro" id="IPR036569">
    <property type="entry name" value="RpiB_LacA_LacB_sf"/>
</dbReference>
<dbReference type="InterPro" id="IPR004785">
    <property type="entry name" value="RpiB"/>
</dbReference>
<feature type="binding site" evidence="4">
    <location>
        <begin position="9"/>
        <end position="10"/>
    </location>
    <ligand>
        <name>D-ribulose 5-phosphate</name>
        <dbReference type="ChEBI" id="CHEBI:58121"/>
    </ligand>
</feature>